<evidence type="ECO:0000313" key="1">
    <source>
        <dbReference type="EMBL" id="QOL19813.1"/>
    </source>
</evidence>
<name>A0A7L9RT67_9PROT</name>
<gene>
    <name evidence="1" type="ORF">CPBP_00582</name>
</gene>
<dbReference type="GO" id="GO:0045271">
    <property type="term" value="C:respiratory chain complex I"/>
    <property type="evidence" value="ECO:0007669"/>
    <property type="project" value="InterPro"/>
</dbReference>
<dbReference type="Proteomes" id="UP000594001">
    <property type="component" value="Chromosome"/>
</dbReference>
<evidence type="ECO:0000313" key="2">
    <source>
        <dbReference type="Proteomes" id="UP000594001"/>
    </source>
</evidence>
<organism evidence="1 2">
    <name type="scientific">Candidatus Bodocaedibacter vickermanii</name>
    <dbReference type="NCBI Taxonomy" id="2741701"/>
    <lineage>
        <taxon>Bacteria</taxon>
        <taxon>Pseudomonadati</taxon>
        <taxon>Pseudomonadota</taxon>
        <taxon>Alphaproteobacteria</taxon>
        <taxon>Holosporales</taxon>
        <taxon>Candidatus Paracaedibacteraceae</taxon>
        <taxon>Candidatus Bodocaedibacter</taxon>
    </lineage>
</organism>
<sequence>MLNRLGLLLYTKLFGRYIDADAFGNSYYQTKNSKKIKRWIIYNGIYDSSKIPADWRAWLSFMHNLPPQRNQNNWIPNTTGTKFAQNQITSIENIPQTALNYYDSWSPDK</sequence>
<dbReference type="EMBL" id="CP054719">
    <property type="protein sequence ID" value="QOL19813.1"/>
    <property type="molecule type" value="Genomic_DNA"/>
</dbReference>
<dbReference type="RefSeq" id="WP_350332555.1">
    <property type="nucleotide sequence ID" value="NZ_CP054719.1"/>
</dbReference>
<dbReference type="Pfam" id="PF05071">
    <property type="entry name" value="NDUFA12"/>
    <property type="match status" value="1"/>
</dbReference>
<keyword evidence="2" id="KW-1185">Reference proteome</keyword>
<dbReference type="GO" id="GO:0006979">
    <property type="term" value="P:response to oxidative stress"/>
    <property type="evidence" value="ECO:0007669"/>
    <property type="project" value="TreeGrafter"/>
</dbReference>
<reference evidence="1 2" key="1">
    <citation type="submission" date="2020-06" db="EMBL/GenBank/DDBJ databases">
        <title>The endosymbiont of the kinetoplastid Bodo saltans is a Paracaedibacter-like alpha-proteobacterium possessing a putative toxin-antitoxin system.</title>
        <authorList>
            <person name="Midha S."/>
            <person name="Rigden D.J."/>
            <person name="Siozios S."/>
            <person name="Hurst G.D.D."/>
            <person name="Jackson A.P."/>
        </authorList>
    </citation>
    <scope>NUCLEOTIDE SEQUENCE [LARGE SCALE GENOMIC DNA]</scope>
    <source>
        <strain evidence="1">Lake Konstanz</strain>
    </source>
</reference>
<protein>
    <submittedName>
        <fullName evidence="1">NADH dehydrogenase</fullName>
    </submittedName>
</protein>
<dbReference type="AlphaFoldDB" id="A0A7L9RT67"/>
<proteinExistence type="predicted"/>
<dbReference type="PANTHER" id="PTHR12910">
    <property type="entry name" value="NADH-UBIQUINONE OXIDOREDUCTASE SUBUNIT B17.2"/>
    <property type="match status" value="1"/>
</dbReference>
<dbReference type="KEGG" id="pbal:CPBP_00582"/>
<accession>A0A7L9RT67</accession>
<dbReference type="InterPro" id="IPR007763">
    <property type="entry name" value="NDUFA12"/>
</dbReference>
<dbReference type="PANTHER" id="PTHR12910:SF2">
    <property type="entry name" value="NADH DEHYDROGENASE [UBIQUINONE] 1 ALPHA SUBCOMPLEX SUBUNIT 12"/>
    <property type="match status" value="1"/>
</dbReference>